<keyword evidence="2" id="KW-1185">Reference proteome</keyword>
<protein>
    <submittedName>
        <fullName evidence="1">Uncharacterized protein</fullName>
    </submittedName>
</protein>
<proteinExistence type="predicted"/>
<dbReference type="AlphaFoldDB" id="A0A9X3J7R6"/>
<organism evidence="1 2">
    <name type="scientific">Draconibacterium aestuarii</name>
    <dbReference type="NCBI Taxonomy" id="2998507"/>
    <lineage>
        <taxon>Bacteria</taxon>
        <taxon>Pseudomonadati</taxon>
        <taxon>Bacteroidota</taxon>
        <taxon>Bacteroidia</taxon>
        <taxon>Marinilabiliales</taxon>
        <taxon>Prolixibacteraceae</taxon>
        <taxon>Draconibacterium</taxon>
    </lineage>
</organism>
<gene>
    <name evidence="1" type="ORF">OU798_11525</name>
</gene>
<sequence>MITEQENIKKAIAIQYTQTVFAAYTSEKDLLLLSRNITSYAEKKSTSEIQPVEVKELRCIDLYHFGWNIWNHFRTGNQLQMAAFLKKIFPSILGNVETETIKRHLKDDEQRGIIQIRKDLSEE</sequence>
<accession>A0A9X3J7R6</accession>
<evidence type="ECO:0000313" key="2">
    <source>
        <dbReference type="Proteomes" id="UP001145087"/>
    </source>
</evidence>
<dbReference type="Proteomes" id="UP001145087">
    <property type="component" value="Unassembled WGS sequence"/>
</dbReference>
<name>A0A9X3J7R6_9BACT</name>
<dbReference type="EMBL" id="JAPOHD010000024">
    <property type="protein sequence ID" value="MCY1720975.1"/>
    <property type="molecule type" value="Genomic_DNA"/>
</dbReference>
<evidence type="ECO:0000313" key="1">
    <source>
        <dbReference type="EMBL" id="MCY1720975.1"/>
    </source>
</evidence>
<reference evidence="1" key="1">
    <citation type="submission" date="2022-11" db="EMBL/GenBank/DDBJ databases">
        <title>Marilongibacter aestuarii gen. nov., sp. nov., isolated from tidal flat sediment.</title>
        <authorList>
            <person name="Jiayan W."/>
        </authorList>
    </citation>
    <scope>NUCLEOTIDE SEQUENCE</scope>
    <source>
        <strain evidence="1">Z1-6</strain>
    </source>
</reference>
<comment type="caution">
    <text evidence="1">The sequence shown here is derived from an EMBL/GenBank/DDBJ whole genome shotgun (WGS) entry which is preliminary data.</text>
</comment>
<dbReference type="RefSeq" id="WP_343333309.1">
    <property type="nucleotide sequence ID" value="NZ_JAPOHD010000024.1"/>
</dbReference>